<dbReference type="InterPro" id="IPR005533">
    <property type="entry name" value="AMOP_dom"/>
</dbReference>
<comment type="subcellular location">
    <subcellularLocation>
        <location evidence="1">Membrane</location>
    </subcellularLocation>
</comment>
<dbReference type="InterPro" id="IPR051495">
    <property type="entry name" value="Epithelial_Barrier/Signaling"/>
</dbReference>
<dbReference type="InterPro" id="IPR057019">
    <property type="entry name" value="F54D1_6-like_Ig-like_2"/>
</dbReference>
<evidence type="ECO:0000313" key="9">
    <source>
        <dbReference type="Proteomes" id="UP000271162"/>
    </source>
</evidence>
<reference evidence="10" key="1">
    <citation type="submission" date="2016-04" db="UniProtKB">
        <authorList>
            <consortium name="WormBaseParasite"/>
        </authorList>
    </citation>
    <scope>IDENTIFICATION</scope>
</reference>
<dbReference type="InterPro" id="IPR003886">
    <property type="entry name" value="NIDO_dom"/>
</dbReference>
<dbReference type="SMART" id="SM00723">
    <property type="entry name" value="AMOP"/>
    <property type="match status" value="1"/>
</dbReference>
<evidence type="ECO:0000259" key="7">
    <source>
        <dbReference type="PROSITE" id="PS51220"/>
    </source>
</evidence>
<keyword evidence="5" id="KW-0732">Signal</keyword>
<keyword evidence="3" id="KW-1133">Transmembrane helix</keyword>
<sequence length="796" mass="91105">MCRKRDRWLRCVVLAAALLPTVQPQIQQGQSGNINQNIGNPDSGTLFTGTGSNVYYGVNLVPFGPEVGDEEVIPGMLTSGQTIDLHMYFPFYGGLYNYTTIPQDINPGMRAGVFFRLMMRQSLFGRGSNSNMNLGGSYQSSFFGQSASQACQGTSGGYVRCDQNSDYFIDEMMRWLQEGVAGAAAFRADAALVVTWYNTASAISGRSDMDAGQLATYQLVWLTDQAARLSYVILNYDKLGFDAADFRANSRSGRCQVRFDFYTYNSFFRRWNVSKEHIRSVQVLSQRSGVPHMVRGRYMFRVDDVVRPAGCSNKTGGTYPMLIYPNIVNMMGEMTIDVNAICLDRAQTYILMIEQRQTATCTVLNPAIARCHLPKVYDWGTKTVYFQPQSGGANDEKAFVGYIYFVPPTLDPMRLDIGNIYDWFKNPLPYQIKKFRPEHRIICRLATYSNRNTYEYRWKPQEERINIYQVEQWYMNDWQRTHELYNYRFGYLKLAPLKANQNEQNPQTLNSGLVSAPISLHWLWTTNNPEFSTTTYSQNDENARVFRDITCTVAIGARNCYMSAQNIYGSRFPTHYGQVCCYDDAGHLMQTSYQPVIKVTPEVPYNPGFPMRAYEFGTAPYMGQYEVPGLSAFHNDYMPYFLCCKFADFRCQMFYWRRPSSGCQEYQPPAYGEGMGAGTFNTIDNDKFIFNEPGVFNVLYIPQTSTTPEVKIQLRLERYPDRRVDFSLLGRGMAQQDLVQPTNVTVITGVALEATGTDRVHIVARKDTRRFRYRTSIIVGNIMRYFDTMRIQRFKG</sequence>
<dbReference type="Pfam" id="PF03782">
    <property type="entry name" value="AMOP"/>
    <property type="match status" value="1"/>
</dbReference>
<reference evidence="8 9" key="2">
    <citation type="submission" date="2018-11" db="EMBL/GenBank/DDBJ databases">
        <authorList>
            <consortium name="Pathogen Informatics"/>
        </authorList>
    </citation>
    <scope>NUCLEOTIDE SEQUENCE [LARGE SCALE GENOMIC DNA]</scope>
</reference>
<dbReference type="PANTHER" id="PTHR13802">
    <property type="entry name" value="MUCIN 4-RELATED"/>
    <property type="match status" value="1"/>
</dbReference>
<evidence type="ECO:0000256" key="3">
    <source>
        <dbReference type="ARBA" id="ARBA00022989"/>
    </source>
</evidence>
<dbReference type="SMART" id="SM00539">
    <property type="entry name" value="NIDO"/>
    <property type="match status" value="1"/>
</dbReference>
<dbReference type="GO" id="GO:0016020">
    <property type="term" value="C:membrane"/>
    <property type="evidence" value="ECO:0007669"/>
    <property type="project" value="UniProtKB-SubCell"/>
</dbReference>
<name>A0A158QZR7_NIPBR</name>
<keyword evidence="2" id="KW-0812">Transmembrane</keyword>
<dbReference type="PANTHER" id="PTHR13802:SF60">
    <property type="entry name" value="PROTEIN CBG06057"/>
    <property type="match status" value="1"/>
</dbReference>
<dbReference type="GO" id="GO:0007160">
    <property type="term" value="P:cell-matrix adhesion"/>
    <property type="evidence" value="ECO:0007669"/>
    <property type="project" value="InterPro"/>
</dbReference>
<accession>A0A158QZR7</accession>
<evidence type="ECO:0000259" key="6">
    <source>
        <dbReference type="PROSITE" id="PS50856"/>
    </source>
</evidence>
<dbReference type="WBParaSite" id="NBR_0001057901-mRNA-1">
    <property type="protein sequence ID" value="NBR_0001057901-mRNA-1"/>
    <property type="gene ID" value="NBR_0001057901"/>
</dbReference>
<gene>
    <name evidence="8" type="ORF">NBR_LOCUS10580</name>
</gene>
<protein>
    <submittedName>
        <fullName evidence="10">Protein mesh (inferred by orthology to a D. melanogaster protein)</fullName>
    </submittedName>
</protein>
<dbReference type="Proteomes" id="UP000271162">
    <property type="component" value="Unassembled WGS sequence"/>
</dbReference>
<evidence type="ECO:0000313" key="10">
    <source>
        <dbReference type="WBParaSite" id="NBR_0001057901-mRNA-1"/>
    </source>
</evidence>
<evidence type="ECO:0000313" key="8">
    <source>
        <dbReference type="EMBL" id="VDL74169.1"/>
    </source>
</evidence>
<dbReference type="InterPro" id="IPR057018">
    <property type="entry name" value="F54D1_6-like_Ig-like"/>
</dbReference>
<keyword evidence="4" id="KW-0472">Membrane</keyword>
<keyword evidence="9" id="KW-1185">Reference proteome</keyword>
<organism evidence="10">
    <name type="scientific">Nippostrongylus brasiliensis</name>
    <name type="common">Rat hookworm</name>
    <dbReference type="NCBI Taxonomy" id="27835"/>
    <lineage>
        <taxon>Eukaryota</taxon>
        <taxon>Metazoa</taxon>
        <taxon>Ecdysozoa</taxon>
        <taxon>Nematoda</taxon>
        <taxon>Chromadorea</taxon>
        <taxon>Rhabditida</taxon>
        <taxon>Rhabditina</taxon>
        <taxon>Rhabditomorpha</taxon>
        <taxon>Strongyloidea</taxon>
        <taxon>Heligmosomidae</taxon>
        <taxon>Nippostrongylus</taxon>
    </lineage>
</organism>
<dbReference type="Pfam" id="PF24464">
    <property type="entry name" value="Ig_F54D1_6_2"/>
    <property type="match status" value="1"/>
</dbReference>
<dbReference type="PROSITE" id="PS51220">
    <property type="entry name" value="NIDO"/>
    <property type="match status" value="1"/>
</dbReference>
<dbReference type="OMA" id="CYPASHE"/>
<evidence type="ECO:0000256" key="5">
    <source>
        <dbReference type="SAM" id="SignalP"/>
    </source>
</evidence>
<dbReference type="EMBL" id="UYSL01020344">
    <property type="protein sequence ID" value="VDL74169.1"/>
    <property type="molecule type" value="Genomic_DNA"/>
</dbReference>
<evidence type="ECO:0000256" key="2">
    <source>
        <dbReference type="ARBA" id="ARBA00022692"/>
    </source>
</evidence>
<dbReference type="AlphaFoldDB" id="A0A158QZR7"/>
<feature type="signal peptide" evidence="5">
    <location>
        <begin position="1"/>
        <end position="24"/>
    </location>
</feature>
<dbReference type="PROSITE" id="PS50856">
    <property type="entry name" value="AMOP"/>
    <property type="match status" value="1"/>
</dbReference>
<evidence type="ECO:0000256" key="1">
    <source>
        <dbReference type="ARBA" id="ARBA00004370"/>
    </source>
</evidence>
<feature type="chain" id="PRO_5043135704" evidence="5">
    <location>
        <begin position="25"/>
        <end position="796"/>
    </location>
</feature>
<dbReference type="Pfam" id="PF06119">
    <property type="entry name" value="NIDO"/>
    <property type="match status" value="1"/>
</dbReference>
<feature type="domain" description="AMOP" evidence="6">
    <location>
        <begin position="462"/>
        <end position="658"/>
    </location>
</feature>
<proteinExistence type="predicted"/>
<feature type="domain" description="NIDO" evidence="7">
    <location>
        <begin position="141"/>
        <end position="305"/>
    </location>
</feature>
<evidence type="ECO:0000256" key="4">
    <source>
        <dbReference type="ARBA" id="ARBA00023136"/>
    </source>
</evidence>
<dbReference type="Pfam" id="PF24462">
    <property type="entry name" value="Ig_F54D1_6"/>
    <property type="match status" value="1"/>
</dbReference>